<name>A0A382CJ37_9ZZZZ</name>
<protein>
    <submittedName>
        <fullName evidence="1">Uncharacterized protein</fullName>
    </submittedName>
</protein>
<proteinExistence type="predicted"/>
<gene>
    <name evidence="1" type="ORF">METZ01_LOCUS178939</name>
</gene>
<sequence length="26" mass="2966">MESMEGSDAIDLLARHLIVFKFNPTM</sequence>
<organism evidence="1">
    <name type="scientific">marine metagenome</name>
    <dbReference type="NCBI Taxonomy" id="408172"/>
    <lineage>
        <taxon>unclassified sequences</taxon>
        <taxon>metagenomes</taxon>
        <taxon>ecological metagenomes</taxon>
    </lineage>
</organism>
<reference evidence="1" key="1">
    <citation type="submission" date="2018-05" db="EMBL/GenBank/DDBJ databases">
        <authorList>
            <person name="Lanie J.A."/>
            <person name="Ng W.-L."/>
            <person name="Kazmierczak K.M."/>
            <person name="Andrzejewski T.M."/>
            <person name="Davidsen T.M."/>
            <person name="Wayne K.J."/>
            <person name="Tettelin H."/>
            <person name="Glass J.I."/>
            <person name="Rusch D."/>
            <person name="Podicherti R."/>
            <person name="Tsui H.-C.T."/>
            <person name="Winkler M.E."/>
        </authorList>
    </citation>
    <scope>NUCLEOTIDE SEQUENCE</scope>
</reference>
<accession>A0A382CJ37</accession>
<dbReference type="AlphaFoldDB" id="A0A382CJ37"/>
<evidence type="ECO:0000313" key="1">
    <source>
        <dbReference type="EMBL" id="SVB26085.1"/>
    </source>
</evidence>
<dbReference type="EMBL" id="UINC01034751">
    <property type="protein sequence ID" value="SVB26085.1"/>
    <property type="molecule type" value="Genomic_DNA"/>
</dbReference>